<evidence type="ECO:0000313" key="2">
    <source>
        <dbReference type="EMBL" id="EAY21565.1"/>
    </source>
</evidence>
<accession>A2DD86</accession>
<organism evidence="2 3">
    <name type="scientific">Trichomonas vaginalis (strain ATCC PRA-98 / G3)</name>
    <dbReference type="NCBI Taxonomy" id="412133"/>
    <lineage>
        <taxon>Eukaryota</taxon>
        <taxon>Metamonada</taxon>
        <taxon>Parabasalia</taxon>
        <taxon>Trichomonadida</taxon>
        <taxon>Trichomonadidae</taxon>
        <taxon>Trichomonas</taxon>
    </lineage>
</organism>
<proteinExistence type="predicted"/>
<dbReference type="EMBL" id="DS113189">
    <property type="protein sequence ID" value="EAY21565.1"/>
    <property type="molecule type" value="Genomic_DNA"/>
</dbReference>
<sequence>MTLLENTQAFEKRLFEWEGHLIQLEEDLNALGSKFEAQSNYYSAAESNLDQIEMNLQKFESLVTIFEEKSGSNESEAFNQNIQGAKGLSRQIEDYETELKIAQSKLYHDPPENMTNKELTEHLASLFSLYNQLAQKMKRYRYYY</sequence>
<dbReference type="InParanoid" id="A2DD86"/>
<evidence type="ECO:0000256" key="1">
    <source>
        <dbReference type="SAM" id="Coils"/>
    </source>
</evidence>
<feature type="coiled-coil region" evidence="1">
    <location>
        <begin position="42"/>
        <end position="105"/>
    </location>
</feature>
<dbReference type="VEuPathDB" id="TrichDB:TVAGG3_0987140"/>
<keyword evidence="3" id="KW-1185">Reference proteome</keyword>
<dbReference type="KEGG" id="tva:5467112"/>
<name>A2DD86_TRIV3</name>
<dbReference type="Proteomes" id="UP000001542">
    <property type="component" value="Unassembled WGS sequence"/>
</dbReference>
<gene>
    <name evidence="2" type="ORF">TVAG_013300</name>
</gene>
<dbReference type="VEuPathDB" id="TrichDB:TVAG_013300"/>
<dbReference type="AlphaFoldDB" id="A2DD86"/>
<reference evidence="2" key="1">
    <citation type="submission" date="2006-10" db="EMBL/GenBank/DDBJ databases">
        <authorList>
            <person name="Amadeo P."/>
            <person name="Zhao Q."/>
            <person name="Wortman J."/>
            <person name="Fraser-Liggett C."/>
            <person name="Carlton J."/>
        </authorList>
    </citation>
    <scope>NUCLEOTIDE SEQUENCE</scope>
    <source>
        <strain evidence="2">G3</strain>
    </source>
</reference>
<dbReference type="RefSeq" id="XP_001582551.1">
    <property type="nucleotide sequence ID" value="XM_001582501.1"/>
</dbReference>
<evidence type="ECO:0000313" key="3">
    <source>
        <dbReference type="Proteomes" id="UP000001542"/>
    </source>
</evidence>
<reference evidence="2" key="2">
    <citation type="journal article" date="2007" name="Science">
        <title>Draft genome sequence of the sexually transmitted pathogen Trichomonas vaginalis.</title>
        <authorList>
            <person name="Carlton J.M."/>
            <person name="Hirt R.P."/>
            <person name="Silva J.C."/>
            <person name="Delcher A.L."/>
            <person name="Schatz M."/>
            <person name="Zhao Q."/>
            <person name="Wortman J.R."/>
            <person name="Bidwell S.L."/>
            <person name="Alsmark U.C.M."/>
            <person name="Besteiro S."/>
            <person name="Sicheritz-Ponten T."/>
            <person name="Noel C.J."/>
            <person name="Dacks J.B."/>
            <person name="Foster P.G."/>
            <person name="Simillion C."/>
            <person name="Van de Peer Y."/>
            <person name="Miranda-Saavedra D."/>
            <person name="Barton G.J."/>
            <person name="Westrop G.D."/>
            <person name="Mueller S."/>
            <person name="Dessi D."/>
            <person name="Fiori P.L."/>
            <person name="Ren Q."/>
            <person name="Paulsen I."/>
            <person name="Zhang H."/>
            <person name="Bastida-Corcuera F.D."/>
            <person name="Simoes-Barbosa A."/>
            <person name="Brown M.T."/>
            <person name="Hayes R.D."/>
            <person name="Mukherjee M."/>
            <person name="Okumura C.Y."/>
            <person name="Schneider R."/>
            <person name="Smith A.J."/>
            <person name="Vanacova S."/>
            <person name="Villalvazo M."/>
            <person name="Haas B.J."/>
            <person name="Pertea M."/>
            <person name="Feldblyum T.V."/>
            <person name="Utterback T.R."/>
            <person name="Shu C.L."/>
            <person name="Osoegawa K."/>
            <person name="de Jong P.J."/>
            <person name="Hrdy I."/>
            <person name="Horvathova L."/>
            <person name="Zubacova Z."/>
            <person name="Dolezal P."/>
            <person name="Malik S.B."/>
            <person name="Logsdon J.M. Jr."/>
            <person name="Henze K."/>
            <person name="Gupta A."/>
            <person name="Wang C.C."/>
            <person name="Dunne R.L."/>
            <person name="Upcroft J.A."/>
            <person name="Upcroft P."/>
            <person name="White O."/>
            <person name="Salzberg S.L."/>
            <person name="Tang P."/>
            <person name="Chiu C.-H."/>
            <person name="Lee Y.-S."/>
            <person name="Embley T.M."/>
            <person name="Coombs G.H."/>
            <person name="Mottram J.C."/>
            <person name="Tachezy J."/>
            <person name="Fraser-Liggett C.M."/>
            <person name="Johnson P.J."/>
        </authorList>
    </citation>
    <scope>NUCLEOTIDE SEQUENCE [LARGE SCALE GENOMIC DNA]</scope>
    <source>
        <strain evidence="2">G3</strain>
    </source>
</reference>
<dbReference type="SMR" id="A2DD86"/>
<dbReference type="SUPFAM" id="SSF57997">
    <property type="entry name" value="Tropomyosin"/>
    <property type="match status" value="1"/>
</dbReference>
<protein>
    <submittedName>
        <fullName evidence="2">Uncharacterized protein</fullName>
    </submittedName>
</protein>
<keyword evidence="1" id="KW-0175">Coiled coil</keyword>